<dbReference type="KEGG" id="strr:EKD16_16050"/>
<dbReference type="CDD" id="cd03316">
    <property type="entry name" value="MR_like"/>
    <property type="match status" value="1"/>
</dbReference>
<dbReference type="AlphaFoldDB" id="A0A4V0ZJX3"/>
<dbReference type="InterPro" id="IPR036849">
    <property type="entry name" value="Enolase-like_C_sf"/>
</dbReference>
<keyword evidence="2" id="KW-0479">Metal-binding</keyword>
<feature type="domain" description="Mandelate racemase/muconate lactonizing enzyme C-terminal" evidence="4">
    <location>
        <begin position="159"/>
        <end position="257"/>
    </location>
</feature>
<dbReference type="InterPro" id="IPR029017">
    <property type="entry name" value="Enolase-like_N"/>
</dbReference>
<dbReference type="InterPro" id="IPR013342">
    <property type="entry name" value="Mandelate_racemase_C"/>
</dbReference>
<keyword evidence="6" id="KW-1185">Reference proteome</keyword>
<dbReference type="Gene3D" id="3.20.20.120">
    <property type="entry name" value="Enolase-like C-terminal domain"/>
    <property type="match status" value="1"/>
</dbReference>
<gene>
    <name evidence="5" type="primary">rhmD</name>
    <name evidence="5" type="ORF">EKD16_16050</name>
</gene>
<dbReference type="OrthoDB" id="9796450at2"/>
<dbReference type="EC" id="4.2.1.90" evidence="5"/>
<comment type="cofactor">
    <cofactor evidence="1">
        <name>Mg(2+)</name>
        <dbReference type="ChEBI" id="CHEBI:18420"/>
    </cofactor>
</comment>
<evidence type="ECO:0000256" key="3">
    <source>
        <dbReference type="ARBA" id="ARBA00022842"/>
    </source>
</evidence>
<sequence>MSDEGTGGPRAVAVAAVEAQVARVPLEQATAFATRRVTARDYVLVTVTGDDGVTGHGFCYAGSSGGEVVRTAVTELLAGVLLGRDPFLVERIWQEMYQEALLHGRTGSVMRAISALDIALWDRNARAVGLPLHRMLGGYRAETVPAYASGGYYLQDKTPEDLGAELAAYVESGFRAVKMKTGRFSPAEEEARVAAARSAVGGDVLLMLDANNAWSDLPGALRTMERLAPYDPFWIEEPFSPDDVDNHARLARATPVPVATGEIEAGRWRHKELLEKEAAAVLQTDAAVCGGITEFRRIAATAASHGVPVAPHWFHDLHAHLVAATPNCTYVEFFPDDRVLNFRRLVDTQLEVRDGELVLPQTPGLGFGFDPDALERYTVPGSAATASAA</sequence>
<dbReference type="Pfam" id="PF02746">
    <property type="entry name" value="MR_MLE_N"/>
    <property type="match status" value="1"/>
</dbReference>
<dbReference type="GO" id="GO:0000287">
    <property type="term" value="F:magnesium ion binding"/>
    <property type="evidence" value="ECO:0007669"/>
    <property type="project" value="TreeGrafter"/>
</dbReference>
<dbReference type="GO" id="GO:0050032">
    <property type="term" value="F:L-rhamnonate dehydratase activity"/>
    <property type="evidence" value="ECO:0007669"/>
    <property type="project" value="UniProtKB-EC"/>
</dbReference>
<organism evidence="5 6">
    <name type="scientific">Streptomonospora litoralis</name>
    <dbReference type="NCBI Taxonomy" id="2498135"/>
    <lineage>
        <taxon>Bacteria</taxon>
        <taxon>Bacillati</taxon>
        <taxon>Actinomycetota</taxon>
        <taxon>Actinomycetes</taxon>
        <taxon>Streptosporangiales</taxon>
        <taxon>Nocardiopsidaceae</taxon>
        <taxon>Streptomonospora</taxon>
    </lineage>
</organism>
<dbReference type="Pfam" id="PF13378">
    <property type="entry name" value="MR_MLE_C"/>
    <property type="match status" value="1"/>
</dbReference>
<dbReference type="SUPFAM" id="SSF54826">
    <property type="entry name" value="Enolase N-terminal domain-like"/>
    <property type="match status" value="1"/>
</dbReference>
<dbReference type="EMBL" id="CP036455">
    <property type="protein sequence ID" value="QBI54982.1"/>
    <property type="molecule type" value="Genomic_DNA"/>
</dbReference>
<dbReference type="RefSeq" id="WP_131099070.1">
    <property type="nucleotide sequence ID" value="NZ_CP036455.1"/>
</dbReference>
<evidence type="ECO:0000256" key="2">
    <source>
        <dbReference type="ARBA" id="ARBA00022723"/>
    </source>
</evidence>
<dbReference type="GO" id="GO:0016052">
    <property type="term" value="P:carbohydrate catabolic process"/>
    <property type="evidence" value="ECO:0007669"/>
    <property type="project" value="TreeGrafter"/>
</dbReference>
<dbReference type="Gene3D" id="3.30.390.10">
    <property type="entry name" value="Enolase-like, N-terminal domain"/>
    <property type="match status" value="1"/>
</dbReference>
<keyword evidence="3" id="KW-0460">Magnesium</keyword>
<dbReference type="SFLD" id="SFLDS00001">
    <property type="entry name" value="Enolase"/>
    <property type="match status" value="1"/>
</dbReference>
<dbReference type="Proteomes" id="UP000292235">
    <property type="component" value="Chromosome"/>
</dbReference>
<keyword evidence="5" id="KW-0456">Lyase</keyword>
<accession>A0A4V0ZJX3</accession>
<dbReference type="SMART" id="SM00922">
    <property type="entry name" value="MR_MLE"/>
    <property type="match status" value="1"/>
</dbReference>
<evidence type="ECO:0000259" key="4">
    <source>
        <dbReference type="SMART" id="SM00922"/>
    </source>
</evidence>
<evidence type="ECO:0000313" key="5">
    <source>
        <dbReference type="EMBL" id="QBI54982.1"/>
    </source>
</evidence>
<evidence type="ECO:0000313" key="6">
    <source>
        <dbReference type="Proteomes" id="UP000292235"/>
    </source>
</evidence>
<name>A0A4V0ZJX3_9ACTN</name>
<dbReference type="PANTHER" id="PTHR13794:SF58">
    <property type="entry name" value="MITOCHONDRIAL ENOLASE SUPERFAMILY MEMBER 1"/>
    <property type="match status" value="1"/>
</dbReference>
<dbReference type="PANTHER" id="PTHR13794">
    <property type="entry name" value="ENOLASE SUPERFAMILY, MANDELATE RACEMASE"/>
    <property type="match status" value="1"/>
</dbReference>
<dbReference type="InterPro" id="IPR029065">
    <property type="entry name" value="Enolase_C-like"/>
</dbReference>
<dbReference type="SFLD" id="SFLDG00179">
    <property type="entry name" value="mandelate_racemase"/>
    <property type="match status" value="1"/>
</dbReference>
<reference evidence="5 6" key="1">
    <citation type="submission" date="2019-02" db="EMBL/GenBank/DDBJ databases">
        <authorList>
            <person name="Khodamoradi S."/>
            <person name="Hahnke R.L."/>
            <person name="Kaempfer P."/>
            <person name="Schumann P."/>
            <person name="Rohde M."/>
            <person name="Steinert M."/>
            <person name="Luzhetskyy A."/>
            <person name="Wink J."/>
            <person name="Ruckert C."/>
        </authorList>
    </citation>
    <scope>NUCLEOTIDE SEQUENCE [LARGE SCALE GENOMIC DNA]</scope>
    <source>
        <strain evidence="5 6">M2</strain>
    </source>
</reference>
<dbReference type="InterPro" id="IPR013341">
    <property type="entry name" value="Mandelate_racemase_N_dom"/>
</dbReference>
<dbReference type="InterPro" id="IPR046945">
    <property type="entry name" value="RHMD-like"/>
</dbReference>
<dbReference type="SUPFAM" id="SSF51604">
    <property type="entry name" value="Enolase C-terminal domain-like"/>
    <property type="match status" value="1"/>
</dbReference>
<proteinExistence type="predicted"/>
<evidence type="ECO:0000256" key="1">
    <source>
        <dbReference type="ARBA" id="ARBA00001946"/>
    </source>
</evidence>
<protein>
    <submittedName>
        <fullName evidence="5">L-rhamnonate dehydratase</fullName>
        <ecNumber evidence="5">4.2.1.90</ecNumber>
    </submittedName>
</protein>